<keyword evidence="6" id="KW-0597">Phosphoprotein</keyword>
<evidence type="ECO:0000259" key="8">
    <source>
        <dbReference type="PROSITE" id="PS50045"/>
    </source>
</evidence>
<gene>
    <name evidence="10" type="ORF">HPS55_06230</name>
</gene>
<feature type="domain" description="Response regulatory" evidence="9">
    <location>
        <begin position="5"/>
        <end position="122"/>
    </location>
</feature>
<evidence type="ECO:0000256" key="4">
    <source>
        <dbReference type="ARBA" id="ARBA00023125"/>
    </source>
</evidence>
<keyword evidence="1" id="KW-0547">Nucleotide-binding</keyword>
<protein>
    <submittedName>
        <fullName evidence="10">Sigma-54-dependent Fis family transcriptional regulator</fullName>
    </submittedName>
</protein>
<evidence type="ECO:0000313" key="10">
    <source>
        <dbReference type="EMBL" id="NPE13926.1"/>
    </source>
</evidence>
<dbReference type="PRINTS" id="PR01590">
    <property type="entry name" value="HTHFIS"/>
</dbReference>
<dbReference type="Pfam" id="PF25601">
    <property type="entry name" value="AAA_lid_14"/>
    <property type="match status" value="1"/>
</dbReference>
<dbReference type="PROSITE" id="PS50110">
    <property type="entry name" value="RESPONSE_REGULATORY"/>
    <property type="match status" value="1"/>
</dbReference>
<dbReference type="CDD" id="cd00156">
    <property type="entry name" value="REC"/>
    <property type="match status" value="1"/>
</dbReference>
<feature type="region of interest" description="Disordered" evidence="7">
    <location>
        <begin position="141"/>
        <end position="166"/>
    </location>
</feature>
<evidence type="ECO:0000313" key="11">
    <source>
        <dbReference type="Proteomes" id="UP001193734"/>
    </source>
</evidence>
<dbReference type="InterPro" id="IPR058031">
    <property type="entry name" value="AAA_lid_NorR"/>
</dbReference>
<dbReference type="InterPro" id="IPR002197">
    <property type="entry name" value="HTH_Fis"/>
</dbReference>
<dbReference type="Pfam" id="PF02954">
    <property type="entry name" value="HTH_8"/>
    <property type="match status" value="1"/>
</dbReference>
<keyword evidence="11" id="KW-1185">Reference proteome</keyword>
<dbReference type="InterPro" id="IPR025944">
    <property type="entry name" value="Sigma_54_int_dom_CS"/>
</dbReference>
<keyword evidence="2" id="KW-0067">ATP-binding</keyword>
<dbReference type="InterPro" id="IPR025943">
    <property type="entry name" value="Sigma_54_int_dom_ATP-bd_2"/>
</dbReference>
<keyword evidence="4" id="KW-0238">DNA-binding</keyword>
<dbReference type="InterPro" id="IPR027417">
    <property type="entry name" value="P-loop_NTPase"/>
</dbReference>
<dbReference type="InterPro" id="IPR009057">
    <property type="entry name" value="Homeodomain-like_sf"/>
</dbReference>
<evidence type="ECO:0000259" key="9">
    <source>
        <dbReference type="PROSITE" id="PS50110"/>
    </source>
</evidence>
<name>A0ABX2AUV6_9BACT</name>
<dbReference type="SUPFAM" id="SSF52540">
    <property type="entry name" value="P-loop containing nucleoside triphosphate hydrolases"/>
    <property type="match status" value="1"/>
</dbReference>
<dbReference type="SMART" id="SM00382">
    <property type="entry name" value="AAA"/>
    <property type="match status" value="1"/>
</dbReference>
<feature type="modified residue" description="4-aspartylphosphate" evidence="6">
    <location>
        <position position="57"/>
    </location>
</feature>
<dbReference type="RefSeq" id="WP_172175115.1">
    <property type="nucleotide sequence ID" value="NZ_CATEXL010000009.1"/>
</dbReference>
<keyword evidence="3" id="KW-0805">Transcription regulation</keyword>
<dbReference type="CDD" id="cd00009">
    <property type="entry name" value="AAA"/>
    <property type="match status" value="1"/>
</dbReference>
<dbReference type="PROSITE" id="PS00676">
    <property type="entry name" value="SIGMA54_INTERACT_2"/>
    <property type="match status" value="1"/>
</dbReference>
<sequence length="469" mass="50989">MNDNHILIVEDDLTFAMMLRTWLAKKGFHVDTVSRVSDAVKLLSGDDGGTVGLVLSDMRLPDRDGIFLLQWLRKCNRAVPFIMMTSYAEVQNAVLAMKSGASDYIAKPVQPDVLLQKINDALAGGGCDVAVAAHERPVMPKQGKTVVPAEDTDSSASSGSAAPPRYLRGTSEAARQLYGYVDLVAPTPMSVLILGASGTGKEYVARSIHVQSRRAGRPFVAMDCGAIPRDVAASEFFGHVKGAFTGAVADKRGAFVEADGGTLFLDEVGNLSYDVQVQLLRAIQEHRVRPVGSAREVEVDFRLVCATNENLAEAVARGTFREDLYHRINEFSIVMPELKDRGADLFLFADLFLRQANHELDRDIVGFDAKASEMIASYSWPGNLRELKNVVKRAVLLARSGYITAADLAPSLSPAGILHILPLRDDGDEKSRIVAALRSTGGNKSRAAQLLGIDRKTLYNKIEKYGITQ</sequence>
<dbReference type="PANTHER" id="PTHR32071:SF81">
    <property type="entry name" value="PROPIONATE CATABOLISM OPERON REGULATORY PROTEIN"/>
    <property type="match status" value="1"/>
</dbReference>
<evidence type="ECO:0000256" key="3">
    <source>
        <dbReference type="ARBA" id="ARBA00023015"/>
    </source>
</evidence>
<evidence type="ECO:0000256" key="2">
    <source>
        <dbReference type="ARBA" id="ARBA00022840"/>
    </source>
</evidence>
<evidence type="ECO:0000256" key="6">
    <source>
        <dbReference type="PROSITE-ProRule" id="PRU00169"/>
    </source>
</evidence>
<dbReference type="EMBL" id="JABKKE010000008">
    <property type="protein sequence ID" value="NPE13926.1"/>
    <property type="molecule type" value="Genomic_DNA"/>
</dbReference>
<dbReference type="PROSITE" id="PS00688">
    <property type="entry name" value="SIGMA54_INTERACT_3"/>
    <property type="match status" value="1"/>
</dbReference>
<dbReference type="PANTHER" id="PTHR32071">
    <property type="entry name" value="TRANSCRIPTIONAL REGULATORY PROTEIN"/>
    <property type="match status" value="1"/>
</dbReference>
<dbReference type="InterPro" id="IPR001789">
    <property type="entry name" value="Sig_transdc_resp-reg_receiver"/>
</dbReference>
<dbReference type="SMART" id="SM00448">
    <property type="entry name" value="REC"/>
    <property type="match status" value="1"/>
</dbReference>
<dbReference type="InterPro" id="IPR003593">
    <property type="entry name" value="AAA+_ATPase"/>
</dbReference>
<dbReference type="InterPro" id="IPR002078">
    <property type="entry name" value="Sigma_54_int"/>
</dbReference>
<comment type="caution">
    <text evidence="10">The sequence shown here is derived from an EMBL/GenBank/DDBJ whole genome shotgun (WGS) entry which is preliminary data.</text>
</comment>
<dbReference type="SUPFAM" id="SSF46689">
    <property type="entry name" value="Homeodomain-like"/>
    <property type="match status" value="1"/>
</dbReference>
<dbReference type="Gene3D" id="1.10.8.60">
    <property type="match status" value="1"/>
</dbReference>
<dbReference type="InterPro" id="IPR011006">
    <property type="entry name" value="CheY-like_superfamily"/>
</dbReference>
<dbReference type="Gene3D" id="3.40.50.2300">
    <property type="match status" value="1"/>
</dbReference>
<evidence type="ECO:0000256" key="5">
    <source>
        <dbReference type="ARBA" id="ARBA00023163"/>
    </source>
</evidence>
<evidence type="ECO:0000256" key="1">
    <source>
        <dbReference type="ARBA" id="ARBA00022741"/>
    </source>
</evidence>
<accession>A0ABX2AUV6</accession>
<dbReference type="Gene3D" id="1.10.10.60">
    <property type="entry name" value="Homeodomain-like"/>
    <property type="match status" value="1"/>
</dbReference>
<dbReference type="PROSITE" id="PS50045">
    <property type="entry name" value="SIGMA54_INTERACT_4"/>
    <property type="match status" value="1"/>
</dbReference>
<organism evidence="10 11">
    <name type="scientific">Xylanibacter rodentium</name>
    <dbReference type="NCBI Taxonomy" id="2736289"/>
    <lineage>
        <taxon>Bacteria</taxon>
        <taxon>Pseudomonadati</taxon>
        <taxon>Bacteroidota</taxon>
        <taxon>Bacteroidia</taxon>
        <taxon>Bacteroidales</taxon>
        <taxon>Prevotellaceae</taxon>
        <taxon>Xylanibacter</taxon>
    </lineage>
</organism>
<reference evidence="10 11" key="1">
    <citation type="submission" date="2020-05" db="EMBL/GenBank/DDBJ databases">
        <title>Distinct polysaccharide utilization as determinants for interspecies competition between intestinal Prevotella spp.</title>
        <authorList>
            <person name="Galvez E.J.C."/>
            <person name="Iljazovic A."/>
            <person name="Strowig T."/>
        </authorList>
    </citation>
    <scope>NUCLEOTIDE SEQUENCE [LARGE SCALE GENOMIC DNA]</scope>
    <source>
        <strain evidence="10 11">PROD</strain>
    </source>
</reference>
<dbReference type="Pfam" id="PF00072">
    <property type="entry name" value="Response_reg"/>
    <property type="match status" value="1"/>
</dbReference>
<dbReference type="SUPFAM" id="SSF52172">
    <property type="entry name" value="CheY-like"/>
    <property type="match status" value="1"/>
</dbReference>
<dbReference type="Gene3D" id="3.40.50.300">
    <property type="entry name" value="P-loop containing nucleotide triphosphate hydrolases"/>
    <property type="match status" value="1"/>
</dbReference>
<keyword evidence="5" id="KW-0804">Transcription</keyword>
<feature type="domain" description="Sigma-54 factor interaction" evidence="8">
    <location>
        <begin position="167"/>
        <end position="396"/>
    </location>
</feature>
<proteinExistence type="predicted"/>
<evidence type="ECO:0000256" key="7">
    <source>
        <dbReference type="SAM" id="MobiDB-lite"/>
    </source>
</evidence>
<dbReference type="Pfam" id="PF00158">
    <property type="entry name" value="Sigma54_activat"/>
    <property type="match status" value="1"/>
</dbReference>
<dbReference type="Proteomes" id="UP001193734">
    <property type="component" value="Unassembled WGS sequence"/>
</dbReference>